<dbReference type="Proteomes" id="UP001375743">
    <property type="component" value="Unassembled WGS sequence"/>
</dbReference>
<evidence type="ECO:0000256" key="2">
    <source>
        <dbReference type="ARBA" id="ARBA00009773"/>
    </source>
</evidence>
<feature type="transmembrane region" description="Helical" evidence="6">
    <location>
        <begin position="304"/>
        <end position="337"/>
    </location>
</feature>
<keyword evidence="3 6" id="KW-0812">Transmembrane</keyword>
<evidence type="ECO:0000313" key="7">
    <source>
        <dbReference type="EMBL" id="MEK0083701.1"/>
    </source>
</evidence>
<evidence type="ECO:0000256" key="3">
    <source>
        <dbReference type="ARBA" id="ARBA00022692"/>
    </source>
</evidence>
<keyword evidence="8" id="KW-1185">Reference proteome</keyword>
<comment type="subcellular location">
    <subcellularLocation>
        <location evidence="1">Membrane</location>
        <topology evidence="1">Multi-pass membrane protein</topology>
    </subcellularLocation>
</comment>
<reference evidence="7 8" key="1">
    <citation type="submission" date="2024-01" db="EMBL/GenBank/DDBJ databases">
        <title>Multi-omics insights into the function and evolution of sodium benzoate biodegradation pathways in Benzoatithermus flavus gen. nov., sp. nov. from hot spring.</title>
        <authorList>
            <person name="Hu C.-J."/>
            <person name="Li W.-J."/>
        </authorList>
    </citation>
    <scope>NUCLEOTIDE SEQUENCE [LARGE SCALE GENOMIC DNA]</scope>
    <source>
        <strain evidence="7 8">SYSU G07066</strain>
    </source>
</reference>
<dbReference type="PANTHER" id="PTHR21716">
    <property type="entry name" value="TRANSMEMBRANE PROTEIN"/>
    <property type="match status" value="1"/>
</dbReference>
<proteinExistence type="inferred from homology"/>
<feature type="transmembrane region" description="Helical" evidence="6">
    <location>
        <begin position="12"/>
        <end position="42"/>
    </location>
</feature>
<keyword evidence="5 6" id="KW-0472">Membrane</keyword>
<dbReference type="Pfam" id="PF01594">
    <property type="entry name" value="AI-2E_transport"/>
    <property type="match status" value="1"/>
</dbReference>
<name>A0ABU8XS49_9PROT</name>
<evidence type="ECO:0000256" key="6">
    <source>
        <dbReference type="SAM" id="Phobius"/>
    </source>
</evidence>
<feature type="transmembrane region" description="Helical" evidence="6">
    <location>
        <begin position="63"/>
        <end position="83"/>
    </location>
</feature>
<feature type="transmembrane region" description="Helical" evidence="6">
    <location>
        <begin position="265"/>
        <end position="284"/>
    </location>
</feature>
<protein>
    <submittedName>
        <fullName evidence="7">AI-2E family transporter</fullName>
    </submittedName>
</protein>
<feature type="transmembrane region" description="Helical" evidence="6">
    <location>
        <begin position="235"/>
        <end position="258"/>
    </location>
</feature>
<comment type="caution">
    <text evidence="7">The sequence shown here is derived from an EMBL/GenBank/DDBJ whole genome shotgun (WGS) entry which is preliminary data.</text>
</comment>
<dbReference type="RefSeq" id="WP_418159545.1">
    <property type="nucleotide sequence ID" value="NZ_JBBLZC010000009.1"/>
</dbReference>
<comment type="similarity">
    <text evidence="2">Belongs to the autoinducer-2 exporter (AI-2E) (TC 2.A.86) family.</text>
</comment>
<feature type="transmembrane region" description="Helical" evidence="6">
    <location>
        <begin position="149"/>
        <end position="169"/>
    </location>
</feature>
<sequence length="381" mass="41012">MNPGLRTVLSWLAAGMVLLLVLYLLGGILLPFLVGMAAAYVLDPVADRLQRAGLGRTAATLTLTVLFFAALVPLMLLLLPVLVEQVVDLATRLPDYLEALRGRFVHVLEALNRQDLVQELSMQGLVTRFSERALGFLGTAIGNVVQSSLAVLNLLSLLFVTPIVTFYLLRDWDRMVAAVARVVPPRYLPLARRLAAEVDEVLAGFLRGQGLICLFLATFYALGLTLVGLQHGTIIGLLTGLFSFIPYVGMLAGVAVGLTVAAFQFGSLWPMALVAGVFALGQFIEGNFLTPRVVGKRIRLHPVWVIFAVLAGTALFGLAGTFFATPVAAVIAVLVRFGVERWRSSRYFADAGDEPAKLSEPAWIVPGSTSSEVGPARRGRS</sequence>
<evidence type="ECO:0000256" key="4">
    <source>
        <dbReference type="ARBA" id="ARBA00022989"/>
    </source>
</evidence>
<evidence type="ECO:0000256" key="5">
    <source>
        <dbReference type="ARBA" id="ARBA00023136"/>
    </source>
</evidence>
<evidence type="ECO:0000256" key="1">
    <source>
        <dbReference type="ARBA" id="ARBA00004141"/>
    </source>
</evidence>
<feature type="transmembrane region" description="Helical" evidence="6">
    <location>
        <begin position="211"/>
        <end position="229"/>
    </location>
</feature>
<organism evidence="7 8">
    <name type="scientific">Benzoatithermus flavus</name>
    <dbReference type="NCBI Taxonomy" id="3108223"/>
    <lineage>
        <taxon>Bacteria</taxon>
        <taxon>Pseudomonadati</taxon>
        <taxon>Pseudomonadota</taxon>
        <taxon>Alphaproteobacteria</taxon>
        <taxon>Geminicoccales</taxon>
        <taxon>Geminicoccaceae</taxon>
        <taxon>Benzoatithermus</taxon>
    </lineage>
</organism>
<dbReference type="InterPro" id="IPR002549">
    <property type="entry name" value="AI-2E-like"/>
</dbReference>
<dbReference type="EMBL" id="JBBLZC010000009">
    <property type="protein sequence ID" value="MEK0083701.1"/>
    <property type="molecule type" value="Genomic_DNA"/>
</dbReference>
<accession>A0ABU8XS49</accession>
<dbReference type="PANTHER" id="PTHR21716:SF64">
    <property type="entry name" value="AI-2 TRANSPORT PROTEIN TQSA"/>
    <property type="match status" value="1"/>
</dbReference>
<keyword evidence="4 6" id="KW-1133">Transmembrane helix</keyword>
<evidence type="ECO:0000313" key="8">
    <source>
        <dbReference type="Proteomes" id="UP001375743"/>
    </source>
</evidence>
<gene>
    <name evidence="7" type="ORF">U1T56_11095</name>
</gene>